<dbReference type="Proteomes" id="UP001175271">
    <property type="component" value="Unassembled WGS sequence"/>
</dbReference>
<name>A0AA39M931_9BILA</name>
<comment type="caution">
    <text evidence="2">The sequence shown here is derived from an EMBL/GenBank/DDBJ whole genome shotgun (WGS) entry which is preliminary data.</text>
</comment>
<keyword evidence="3" id="KW-1185">Reference proteome</keyword>
<evidence type="ECO:0000313" key="3">
    <source>
        <dbReference type="Proteomes" id="UP001175271"/>
    </source>
</evidence>
<proteinExistence type="predicted"/>
<reference evidence="2" key="1">
    <citation type="submission" date="2023-06" db="EMBL/GenBank/DDBJ databases">
        <title>Genomic analysis of the entomopathogenic nematode Steinernema hermaphroditum.</title>
        <authorList>
            <person name="Schwarz E.M."/>
            <person name="Heppert J.K."/>
            <person name="Baniya A."/>
            <person name="Schwartz H.T."/>
            <person name="Tan C.-H."/>
            <person name="Antoshechkin I."/>
            <person name="Sternberg P.W."/>
            <person name="Goodrich-Blair H."/>
            <person name="Dillman A.R."/>
        </authorList>
    </citation>
    <scope>NUCLEOTIDE SEQUENCE</scope>
    <source>
        <strain evidence="2">PS9179</strain>
        <tissue evidence="2">Whole animal</tissue>
    </source>
</reference>
<accession>A0AA39M931</accession>
<feature type="region of interest" description="Disordered" evidence="1">
    <location>
        <begin position="1"/>
        <end position="21"/>
    </location>
</feature>
<dbReference type="EMBL" id="JAUCMV010000001">
    <property type="protein sequence ID" value="KAK0426136.1"/>
    <property type="molecule type" value="Genomic_DNA"/>
</dbReference>
<dbReference type="AlphaFoldDB" id="A0AA39M931"/>
<evidence type="ECO:0000256" key="1">
    <source>
        <dbReference type="SAM" id="MobiDB-lite"/>
    </source>
</evidence>
<evidence type="ECO:0000313" key="2">
    <source>
        <dbReference type="EMBL" id="KAK0426136.1"/>
    </source>
</evidence>
<sequence length="111" mass="12720">MIESESRTPPQRLRKDRLQRVSTTHSILARRALPWEATQDVERGKLERNAPPERSGRRWMGFAIAEAREATDLDAPRGTEVARKSTVSATERRPRVLFAIGWIEGAQRDKE</sequence>
<protein>
    <submittedName>
        <fullName evidence="2">Uncharacterized protein</fullName>
    </submittedName>
</protein>
<organism evidence="2 3">
    <name type="scientific">Steinernema hermaphroditum</name>
    <dbReference type="NCBI Taxonomy" id="289476"/>
    <lineage>
        <taxon>Eukaryota</taxon>
        <taxon>Metazoa</taxon>
        <taxon>Ecdysozoa</taxon>
        <taxon>Nematoda</taxon>
        <taxon>Chromadorea</taxon>
        <taxon>Rhabditida</taxon>
        <taxon>Tylenchina</taxon>
        <taxon>Panagrolaimomorpha</taxon>
        <taxon>Strongyloidoidea</taxon>
        <taxon>Steinernematidae</taxon>
        <taxon>Steinernema</taxon>
    </lineage>
</organism>
<gene>
    <name evidence="2" type="ORF">QR680_009550</name>
</gene>